<dbReference type="AlphaFoldDB" id="A0A6N7M2U2"/>
<reference evidence="1 2" key="1">
    <citation type="submission" date="2019-10" db="EMBL/GenBank/DDBJ databases">
        <title>Alcanivorax sp.PA15-N-34 draft genome sequence.</title>
        <authorList>
            <person name="Liao X."/>
            <person name="Shao Z."/>
        </authorList>
    </citation>
    <scope>NUCLEOTIDE SEQUENCE [LARGE SCALE GENOMIC DNA]</scope>
    <source>
        <strain evidence="1 2">PA15-N-34</strain>
    </source>
</reference>
<sequence>MIEKFIAKVPSRIWAEGRPGKAKQWEAEFNVASWVRVAGASGQVQLVVRYVDNSNDRSVLVDSAEVTGEGSALLSGSVLLRLSAEVEQVQVSLRLADAAMNFVVEELFMQRRGSALGASDKLISNF</sequence>
<evidence type="ECO:0000313" key="2">
    <source>
        <dbReference type="Proteomes" id="UP000469421"/>
    </source>
</evidence>
<name>A0A6N7M2U2_9GAMM</name>
<dbReference type="Proteomes" id="UP000469421">
    <property type="component" value="Unassembled WGS sequence"/>
</dbReference>
<organism evidence="1 2">
    <name type="scientific">Alcanivorax sediminis</name>
    <dbReference type="NCBI Taxonomy" id="2663008"/>
    <lineage>
        <taxon>Bacteria</taxon>
        <taxon>Pseudomonadati</taxon>
        <taxon>Pseudomonadota</taxon>
        <taxon>Gammaproteobacteria</taxon>
        <taxon>Oceanospirillales</taxon>
        <taxon>Alcanivoracaceae</taxon>
        <taxon>Alcanivorax</taxon>
    </lineage>
</organism>
<dbReference type="EMBL" id="WIRE01000003">
    <property type="protein sequence ID" value="MQX54811.1"/>
    <property type="molecule type" value="Genomic_DNA"/>
</dbReference>
<comment type="caution">
    <text evidence="1">The sequence shown here is derived from an EMBL/GenBank/DDBJ whole genome shotgun (WGS) entry which is preliminary data.</text>
</comment>
<gene>
    <name evidence="1" type="ORF">GFN93_16320</name>
</gene>
<dbReference type="SUPFAM" id="SSF49785">
    <property type="entry name" value="Galactose-binding domain-like"/>
    <property type="match status" value="1"/>
</dbReference>
<accession>A0A6N7M2U2</accession>
<protein>
    <submittedName>
        <fullName evidence="1">Uncharacterized protein</fullName>
    </submittedName>
</protein>
<dbReference type="InterPro" id="IPR008979">
    <property type="entry name" value="Galactose-bd-like_sf"/>
</dbReference>
<keyword evidence="2" id="KW-1185">Reference proteome</keyword>
<evidence type="ECO:0000313" key="1">
    <source>
        <dbReference type="EMBL" id="MQX54811.1"/>
    </source>
</evidence>
<proteinExistence type="predicted"/>
<dbReference type="RefSeq" id="WP_153502364.1">
    <property type="nucleotide sequence ID" value="NZ_JBMZXE010000095.1"/>
</dbReference>